<protein>
    <recommendedName>
        <fullName evidence="1">Rhodanese domain-containing protein</fullName>
    </recommendedName>
</protein>
<dbReference type="EMBL" id="BNCQ01000001">
    <property type="protein sequence ID" value="GIL93895.1"/>
    <property type="molecule type" value="Genomic_DNA"/>
</dbReference>
<dbReference type="InterPro" id="IPR001763">
    <property type="entry name" value="Rhodanese-like_dom"/>
</dbReference>
<dbReference type="SUPFAM" id="SSF52821">
    <property type="entry name" value="Rhodanese/Cell cycle control phosphatase"/>
    <property type="match status" value="1"/>
</dbReference>
<dbReference type="AlphaFoldDB" id="A0A8J4FY30"/>
<dbReference type="Gene3D" id="3.40.250.10">
    <property type="entry name" value="Rhodanese-like domain"/>
    <property type="match status" value="1"/>
</dbReference>
<evidence type="ECO:0000313" key="2">
    <source>
        <dbReference type="EMBL" id="GIL93895.1"/>
    </source>
</evidence>
<gene>
    <name evidence="2" type="ORF">Vretimale_127</name>
</gene>
<reference evidence="2" key="1">
    <citation type="journal article" date="2021" name="Proc. Natl. Acad. Sci. U.S.A.">
        <title>Three genomes in the algal genus Volvox reveal the fate of a haploid sex-determining region after a transition to homothallism.</title>
        <authorList>
            <person name="Yamamoto K."/>
            <person name="Hamaji T."/>
            <person name="Kawai-Toyooka H."/>
            <person name="Matsuzaki R."/>
            <person name="Takahashi F."/>
            <person name="Nishimura Y."/>
            <person name="Kawachi M."/>
            <person name="Noguchi H."/>
            <person name="Minakuchi Y."/>
            <person name="Umen J.G."/>
            <person name="Toyoda A."/>
            <person name="Nozaki H."/>
        </authorList>
    </citation>
    <scope>NUCLEOTIDE SEQUENCE</scope>
    <source>
        <strain evidence="2">NIES-3785</strain>
    </source>
</reference>
<feature type="non-terminal residue" evidence="2">
    <location>
        <position position="272"/>
    </location>
</feature>
<evidence type="ECO:0000259" key="1">
    <source>
        <dbReference type="PROSITE" id="PS50206"/>
    </source>
</evidence>
<feature type="domain" description="Rhodanese" evidence="1">
    <location>
        <begin position="114"/>
        <end position="202"/>
    </location>
</feature>
<proteinExistence type="predicted"/>
<name>A0A8J4FY30_9CHLO</name>
<sequence length="272" mass="30184">SNPQRNSIGITHNGGYKVYRSPLVQDMMYAFACTPCPMQTKLSHRFHQPFLHGPSGCVISRESRQIPMATAPISGNTASKLDELYEGFRNKFPEVPEITVEELHGWMHAAETKEGPPPVLVDVRTHTEQQVSMIPGPYTLTQREFEERGPEAFRGYRIACYCTAGYRSGLFADKLRRRHGLDAYNLRGSILAWTQAGYPLADPRDGAPTNRVHVFSKDWAFQGKGYEPVMFQRPKIPFLTDAVGGLWQSGLRLLAGGKGGAPTGTQGQKTSS</sequence>
<evidence type="ECO:0000313" key="3">
    <source>
        <dbReference type="Proteomes" id="UP000722791"/>
    </source>
</evidence>
<dbReference type="SMART" id="SM00450">
    <property type="entry name" value="RHOD"/>
    <property type="match status" value="1"/>
</dbReference>
<dbReference type="Proteomes" id="UP000722791">
    <property type="component" value="Unassembled WGS sequence"/>
</dbReference>
<dbReference type="Pfam" id="PF00581">
    <property type="entry name" value="Rhodanese"/>
    <property type="match status" value="1"/>
</dbReference>
<comment type="caution">
    <text evidence="2">The sequence shown here is derived from an EMBL/GenBank/DDBJ whole genome shotgun (WGS) entry which is preliminary data.</text>
</comment>
<dbReference type="InterPro" id="IPR036873">
    <property type="entry name" value="Rhodanese-like_dom_sf"/>
</dbReference>
<dbReference type="PROSITE" id="PS50206">
    <property type="entry name" value="RHODANESE_3"/>
    <property type="match status" value="1"/>
</dbReference>
<accession>A0A8J4FY30</accession>
<organism evidence="2 3">
    <name type="scientific">Volvox reticuliferus</name>
    <dbReference type="NCBI Taxonomy" id="1737510"/>
    <lineage>
        <taxon>Eukaryota</taxon>
        <taxon>Viridiplantae</taxon>
        <taxon>Chlorophyta</taxon>
        <taxon>core chlorophytes</taxon>
        <taxon>Chlorophyceae</taxon>
        <taxon>CS clade</taxon>
        <taxon>Chlamydomonadales</taxon>
        <taxon>Volvocaceae</taxon>
        <taxon>Volvox</taxon>
    </lineage>
</organism>